<dbReference type="GO" id="GO:0005506">
    <property type="term" value="F:iron ion binding"/>
    <property type="evidence" value="ECO:0007669"/>
    <property type="project" value="InterPro"/>
</dbReference>
<dbReference type="PROSITE" id="PS51471">
    <property type="entry name" value="FE2OG_OXY"/>
    <property type="match status" value="1"/>
</dbReference>
<dbReference type="Proteomes" id="UP001152049">
    <property type="component" value="Unassembled WGS sequence"/>
</dbReference>
<dbReference type="InterPro" id="IPR005123">
    <property type="entry name" value="Oxoglu/Fe-dep_dioxygenase_dom"/>
</dbReference>
<evidence type="ECO:0000256" key="6">
    <source>
        <dbReference type="SAM" id="MobiDB-lite"/>
    </source>
</evidence>
<evidence type="ECO:0000313" key="8">
    <source>
        <dbReference type="EMBL" id="KAJ4266044.1"/>
    </source>
</evidence>
<evidence type="ECO:0000256" key="4">
    <source>
        <dbReference type="ARBA" id="ARBA00023002"/>
    </source>
</evidence>
<evidence type="ECO:0000256" key="5">
    <source>
        <dbReference type="ARBA" id="ARBA00023004"/>
    </source>
</evidence>
<dbReference type="OrthoDB" id="27483at2759"/>
<feature type="region of interest" description="Disordered" evidence="6">
    <location>
        <begin position="497"/>
        <end position="517"/>
    </location>
</feature>
<evidence type="ECO:0000256" key="3">
    <source>
        <dbReference type="ARBA" id="ARBA00022964"/>
    </source>
</evidence>
<dbReference type="GO" id="GO:0031418">
    <property type="term" value="F:L-ascorbic acid binding"/>
    <property type="evidence" value="ECO:0007669"/>
    <property type="project" value="InterPro"/>
</dbReference>
<organism evidence="8 9">
    <name type="scientific">Fusarium torreyae</name>
    <dbReference type="NCBI Taxonomy" id="1237075"/>
    <lineage>
        <taxon>Eukaryota</taxon>
        <taxon>Fungi</taxon>
        <taxon>Dikarya</taxon>
        <taxon>Ascomycota</taxon>
        <taxon>Pezizomycotina</taxon>
        <taxon>Sordariomycetes</taxon>
        <taxon>Hypocreomycetidae</taxon>
        <taxon>Hypocreales</taxon>
        <taxon>Nectriaceae</taxon>
        <taxon>Fusarium</taxon>
    </lineage>
</organism>
<feature type="compositionally biased region" description="Low complexity" evidence="6">
    <location>
        <begin position="1"/>
        <end position="17"/>
    </location>
</feature>
<evidence type="ECO:0000313" key="9">
    <source>
        <dbReference type="Proteomes" id="UP001152049"/>
    </source>
</evidence>
<protein>
    <recommendedName>
        <fullName evidence="7">Fe2OG dioxygenase domain-containing protein</fullName>
    </recommendedName>
</protein>
<proteinExistence type="predicted"/>
<dbReference type="SMART" id="SM00702">
    <property type="entry name" value="P4Hc"/>
    <property type="match status" value="1"/>
</dbReference>
<comment type="cofactor">
    <cofactor evidence="1">
        <name>L-ascorbate</name>
        <dbReference type="ChEBI" id="CHEBI:38290"/>
    </cofactor>
</comment>
<evidence type="ECO:0000256" key="1">
    <source>
        <dbReference type="ARBA" id="ARBA00001961"/>
    </source>
</evidence>
<feature type="region of interest" description="Disordered" evidence="6">
    <location>
        <begin position="1"/>
        <end position="26"/>
    </location>
</feature>
<gene>
    <name evidence="8" type="ORF">NW762_004017</name>
</gene>
<reference evidence="8" key="1">
    <citation type="submission" date="2022-09" db="EMBL/GenBank/DDBJ databases">
        <title>Fusarium specimens isolated from Avocado Roots.</title>
        <authorList>
            <person name="Stajich J."/>
            <person name="Roper C."/>
            <person name="Heimlech-Rivalta G."/>
        </authorList>
    </citation>
    <scope>NUCLEOTIDE SEQUENCE</scope>
    <source>
        <strain evidence="8">CF00136</strain>
    </source>
</reference>
<dbReference type="GO" id="GO:0051213">
    <property type="term" value="F:dioxygenase activity"/>
    <property type="evidence" value="ECO:0007669"/>
    <property type="project" value="UniProtKB-KW"/>
</dbReference>
<keyword evidence="4" id="KW-0560">Oxidoreductase</keyword>
<keyword evidence="3" id="KW-0223">Dioxygenase</keyword>
<sequence length="517" mass="57367">MSISSTSSVTYNSETSSEGPSPLKDLLAPVSSALDKRAGKDIFAIGGIVEDGNTPSESASNKPQLAIRWDNKDHSHSSALRLPIGDNAVAQDSFASLLMDCQPATFGFGKEEVLDEEYRKAGKMDTDDFCTNFNPYEHGIIDTINQVLAQGSRSDAQGLGVKAELYKLNVYSAPCGKFKPHVDTPRSNHQMGSLVVCLPVKHEGGQLAVRHGGREIMFDWASQSADTVQWAAFFSDCEHEVLEVTEGHRLTLTYNLFWTSYGPASMSDHLQALDQEALHFYNALEELLQSEEFLKDGGLVGFTCTHAYPHTAKSSLNNLQHMLKGLDMVVYQALKRILGTARVTTVLDDKEYQEWYWEHRSGVKRAKKFRGTKFPYQCYSDSSDDESIAKKKKEAKHLSFVADKLKPAMLFRGHNFYDVSLDPGVVRSPDPKWGYRAGDGEPFYHRQKITWLNYPPGSQVSKELSVAFVTYGNEPDIGAYYTSAAIVAKVNEFLPTDSSTDSGSVAYEEVAEVEEDP</sequence>
<keyword evidence="5" id="KW-0408">Iron</keyword>
<dbReference type="PANTHER" id="PTHR33099:SF7">
    <property type="entry name" value="MYND-TYPE DOMAIN-CONTAINING PROTEIN"/>
    <property type="match status" value="1"/>
</dbReference>
<dbReference type="GO" id="GO:0016705">
    <property type="term" value="F:oxidoreductase activity, acting on paired donors, with incorporation or reduction of molecular oxygen"/>
    <property type="evidence" value="ECO:0007669"/>
    <property type="project" value="InterPro"/>
</dbReference>
<dbReference type="PANTHER" id="PTHR33099">
    <property type="entry name" value="FE2OG DIOXYGENASE DOMAIN-CONTAINING PROTEIN"/>
    <property type="match status" value="1"/>
</dbReference>
<feature type="domain" description="Fe2OG dioxygenase" evidence="7">
    <location>
        <begin position="162"/>
        <end position="260"/>
    </location>
</feature>
<accession>A0A9W8VKD1</accession>
<keyword evidence="9" id="KW-1185">Reference proteome</keyword>
<comment type="caution">
    <text evidence="8">The sequence shown here is derived from an EMBL/GenBank/DDBJ whole genome shotgun (WGS) entry which is preliminary data.</text>
</comment>
<evidence type="ECO:0000259" key="7">
    <source>
        <dbReference type="PROSITE" id="PS51471"/>
    </source>
</evidence>
<dbReference type="EMBL" id="JAOQAZ010000005">
    <property type="protein sequence ID" value="KAJ4266044.1"/>
    <property type="molecule type" value="Genomic_DNA"/>
</dbReference>
<dbReference type="AlphaFoldDB" id="A0A9W8VKD1"/>
<dbReference type="InterPro" id="IPR006620">
    <property type="entry name" value="Pro_4_hyd_alph"/>
</dbReference>
<dbReference type="Gene3D" id="2.60.120.620">
    <property type="entry name" value="q2cbj1_9rhob like domain"/>
    <property type="match status" value="1"/>
</dbReference>
<keyword evidence="2" id="KW-0479">Metal-binding</keyword>
<evidence type="ECO:0000256" key="2">
    <source>
        <dbReference type="ARBA" id="ARBA00022723"/>
    </source>
</evidence>
<name>A0A9W8VKD1_9HYPO</name>